<dbReference type="PANTHER" id="PTHR46082:SF6">
    <property type="entry name" value="AAA+ ATPASE DOMAIN-CONTAINING PROTEIN-RELATED"/>
    <property type="match status" value="1"/>
</dbReference>
<gene>
    <name evidence="1" type="ORF">Voc01_092510</name>
</gene>
<protein>
    <submittedName>
        <fullName evidence="1">Tetratricopeptide repeat protein</fullName>
    </submittedName>
</protein>
<dbReference type="AlphaFoldDB" id="A0A8J4EGW7"/>
<name>A0A8J4EGW7_9ACTN</name>
<evidence type="ECO:0000313" key="2">
    <source>
        <dbReference type="Proteomes" id="UP000635606"/>
    </source>
</evidence>
<dbReference type="Gene3D" id="1.25.40.10">
    <property type="entry name" value="Tetratricopeptide repeat domain"/>
    <property type="match status" value="2"/>
</dbReference>
<dbReference type="EMBL" id="BOPH01000133">
    <property type="protein sequence ID" value="GIJ74334.1"/>
    <property type="molecule type" value="Genomic_DNA"/>
</dbReference>
<comment type="caution">
    <text evidence="1">The sequence shown here is derived from an EMBL/GenBank/DDBJ whole genome shotgun (WGS) entry which is preliminary data.</text>
</comment>
<dbReference type="PRINTS" id="PR00381">
    <property type="entry name" value="KINESINLIGHT"/>
</dbReference>
<organism evidence="1 2">
    <name type="scientific">Virgisporangium ochraceum</name>
    <dbReference type="NCBI Taxonomy" id="65505"/>
    <lineage>
        <taxon>Bacteria</taxon>
        <taxon>Bacillati</taxon>
        <taxon>Actinomycetota</taxon>
        <taxon>Actinomycetes</taxon>
        <taxon>Micromonosporales</taxon>
        <taxon>Micromonosporaceae</taxon>
        <taxon>Virgisporangium</taxon>
    </lineage>
</organism>
<dbReference type="Pfam" id="PF13374">
    <property type="entry name" value="TPR_10"/>
    <property type="match status" value="2"/>
</dbReference>
<accession>A0A8J4EGW7</accession>
<evidence type="ECO:0000313" key="1">
    <source>
        <dbReference type="EMBL" id="GIJ74334.1"/>
    </source>
</evidence>
<dbReference type="InterPro" id="IPR011990">
    <property type="entry name" value="TPR-like_helical_dom_sf"/>
</dbReference>
<dbReference type="InterPro" id="IPR027417">
    <property type="entry name" value="P-loop_NTPase"/>
</dbReference>
<dbReference type="InterPro" id="IPR053137">
    <property type="entry name" value="NLR-like"/>
</dbReference>
<dbReference type="SUPFAM" id="SSF48452">
    <property type="entry name" value="TPR-like"/>
    <property type="match status" value="3"/>
</dbReference>
<dbReference type="SUPFAM" id="SSF52540">
    <property type="entry name" value="P-loop containing nucleoside triphosphate hydrolases"/>
    <property type="match status" value="1"/>
</dbReference>
<dbReference type="Proteomes" id="UP000635606">
    <property type="component" value="Unassembled WGS sequence"/>
</dbReference>
<proteinExistence type="predicted"/>
<dbReference type="Pfam" id="PF13424">
    <property type="entry name" value="TPR_12"/>
    <property type="match status" value="2"/>
</dbReference>
<keyword evidence="2" id="KW-1185">Reference proteome</keyword>
<dbReference type="RefSeq" id="WP_203934141.1">
    <property type="nucleotide sequence ID" value="NZ_BOPH01000133.1"/>
</dbReference>
<reference evidence="1" key="1">
    <citation type="submission" date="2021-01" db="EMBL/GenBank/DDBJ databases">
        <title>Whole genome shotgun sequence of Virgisporangium ochraceum NBRC 16418.</title>
        <authorList>
            <person name="Komaki H."/>
            <person name="Tamura T."/>
        </authorList>
    </citation>
    <scope>NUCLEOTIDE SEQUENCE</scope>
    <source>
        <strain evidence="1">NBRC 16418</strain>
    </source>
</reference>
<dbReference type="Gene3D" id="3.40.50.300">
    <property type="entry name" value="P-loop containing nucleotide triphosphate hydrolases"/>
    <property type="match status" value="1"/>
</dbReference>
<dbReference type="PANTHER" id="PTHR46082">
    <property type="entry name" value="ATP/GTP-BINDING PROTEIN-RELATED"/>
    <property type="match status" value="1"/>
</dbReference>
<sequence>MPPPQRVPEVAGVGVVHNLPLASAVFVGRDVDQVASLFGHGTGVVVGQAAVHGLGGIGKTELAVHYARAHLHRYRLVWWVTADTTANVGLGLAGLTRRMHPMATLTDAQEWAMGWLQSNTGWLLVLDNVEDIDHIRYLLGVVAGRGQVLVTTRRDYGAARWAKVGLASLRLGVLDRTASIDLLIRLTGQDDPDGAGRVAADLGDLPLALEQAAAYLGHHDGLTFDDYRDLLAARFTQMAADPGEGEPAHRSLARVWRVSIEAVTARSALAASVLAVLAWLAPDRLPADVLGPLADDPADLDRALTLLSSYSMITMAGGEVSVHRLVQAVTRTDSDDEPRSQAIQILDAAVPDDPIANVAGWPRWVALLPHIDAAVENMPPDHSDTTILHIADRAATFRQFQGQLGPAITGFEQVFADSRRVLGNDHPDTLTFRHNLAGAYEAAGRVREAIALHEQVLADSRRVLGDDHPSTLTSGHSLAYAYESAGRLDEAITLHERVLADYRRVLGDDHPHALTSRHNLAYAYESAGRVDEAIDLFEQVVADYRRVLGDDHPHALTSRHNLAGAYRSAGRVGEAITLYERVLADRRRVLGDDHPDTLTSRHNLAGAYASAGRVGEAITLYERVLADRRRVLGDDHPSTPTSRHSLAYAYQTAGRVGEAIDLYEQVVADYRRVLGDDHPHTLTAAENLRRARQSRPGPD</sequence>